<dbReference type="PANTHER" id="PTHR47592:SF27">
    <property type="entry name" value="OS08G0421700 PROTEIN"/>
    <property type="match status" value="1"/>
</dbReference>
<dbReference type="Pfam" id="PF00098">
    <property type="entry name" value="zf-CCHC"/>
    <property type="match status" value="1"/>
</dbReference>
<protein>
    <recommendedName>
        <fullName evidence="3">CCHC-type domain-containing protein</fullName>
    </recommendedName>
</protein>
<dbReference type="InterPro" id="IPR001878">
    <property type="entry name" value="Znf_CCHC"/>
</dbReference>
<keyword evidence="1" id="KW-0862">Zinc</keyword>
<evidence type="ECO:0000256" key="2">
    <source>
        <dbReference type="SAM" id="MobiDB-lite"/>
    </source>
</evidence>
<dbReference type="GO" id="GO:0003676">
    <property type="term" value="F:nucleic acid binding"/>
    <property type="evidence" value="ECO:0007669"/>
    <property type="project" value="InterPro"/>
</dbReference>
<dbReference type="PROSITE" id="PS50158">
    <property type="entry name" value="ZF_CCHC"/>
    <property type="match status" value="1"/>
</dbReference>
<evidence type="ECO:0000259" key="3">
    <source>
        <dbReference type="PROSITE" id="PS50158"/>
    </source>
</evidence>
<evidence type="ECO:0000256" key="1">
    <source>
        <dbReference type="PROSITE-ProRule" id="PRU00047"/>
    </source>
</evidence>
<keyword evidence="1" id="KW-0479">Metal-binding</keyword>
<evidence type="ECO:0000313" key="4">
    <source>
        <dbReference type="EMBL" id="VFQ69914.1"/>
    </source>
</evidence>
<dbReference type="AlphaFoldDB" id="A0A484KZ82"/>
<dbReference type="Pfam" id="PF14223">
    <property type="entry name" value="Retrotran_gag_2"/>
    <property type="match status" value="1"/>
</dbReference>
<evidence type="ECO:0000313" key="5">
    <source>
        <dbReference type="Proteomes" id="UP000595140"/>
    </source>
</evidence>
<name>A0A484KZ82_9ASTE</name>
<keyword evidence="5" id="KW-1185">Reference proteome</keyword>
<accession>A0A484KZ82</accession>
<feature type="region of interest" description="Disordered" evidence="2">
    <location>
        <begin position="149"/>
        <end position="168"/>
    </location>
</feature>
<sequence length="332" mass="36318">MNKVYLMRRLFNLQMPESGSVANHINDFNMIVSQLCSVEINFEDEIKALILLSSMPESWDTVVAAISSSRGSEKLRFDEIRDVVLSESIRKREMGDSSGSALSVDRKGRSKFKGQHQHGRSKSKNRGKSPNRSNITCWNCGDKGHFKADCKKPKKKQNLKSGDDGDSVNSAEDIGDALILSVDSPVESWILDSGASFHSSPSKELFQNFKSGNFGKVYLADNKALVIEGKGDVSIKTPTGNQWTLKDVRYIPGLKKNLISIGQLDNTGYAAKFGKGSWKIVKGAMAVARGTKFGTLYTTAGCINMAADADGVSISSLWHVSRGCNAYIYSPL</sequence>
<dbReference type="Pfam" id="PF22936">
    <property type="entry name" value="Pol_BBD"/>
    <property type="match status" value="1"/>
</dbReference>
<reference evidence="4 5" key="1">
    <citation type="submission" date="2018-04" db="EMBL/GenBank/DDBJ databases">
        <authorList>
            <person name="Vogel A."/>
        </authorList>
    </citation>
    <scope>NUCLEOTIDE SEQUENCE [LARGE SCALE GENOMIC DNA]</scope>
</reference>
<proteinExistence type="predicted"/>
<dbReference type="GO" id="GO:0008270">
    <property type="term" value="F:zinc ion binding"/>
    <property type="evidence" value="ECO:0007669"/>
    <property type="project" value="UniProtKB-KW"/>
</dbReference>
<gene>
    <name evidence="4" type="ORF">CCAM_LOCUS11690</name>
</gene>
<feature type="compositionally biased region" description="Basic residues" evidence="2">
    <location>
        <begin position="108"/>
        <end position="129"/>
    </location>
</feature>
<feature type="region of interest" description="Disordered" evidence="2">
    <location>
        <begin position="96"/>
        <end position="134"/>
    </location>
</feature>
<dbReference type="SMART" id="SM00343">
    <property type="entry name" value="ZnF_C2HC"/>
    <property type="match status" value="1"/>
</dbReference>
<dbReference type="Gene3D" id="4.10.60.10">
    <property type="entry name" value="Zinc finger, CCHC-type"/>
    <property type="match status" value="1"/>
</dbReference>
<feature type="domain" description="CCHC-type" evidence="3">
    <location>
        <begin position="137"/>
        <end position="152"/>
    </location>
</feature>
<dbReference type="PANTHER" id="PTHR47592">
    <property type="entry name" value="PBF68 PROTEIN"/>
    <property type="match status" value="1"/>
</dbReference>
<dbReference type="InterPro" id="IPR054722">
    <property type="entry name" value="PolX-like_BBD"/>
</dbReference>
<dbReference type="OrthoDB" id="8053277at2759"/>
<dbReference type="EMBL" id="OOIL02000857">
    <property type="protein sequence ID" value="VFQ69914.1"/>
    <property type="molecule type" value="Genomic_DNA"/>
</dbReference>
<dbReference type="Proteomes" id="UP000595140">
    <property type="component" value="Unassembled WGS sequence"/>
</dbReference>
<dbReference type="InterPro" id="IPR036875">
    <property type="entry name" value="Znf_CCHC_sf"/>
</dbReference>
<dbReference type="SUPFAM" id="SSF57756">
    <property type="entry name" value="Retrovirus zinc finger-like domains"/>
    <property type="match status" value="1"/>
</dbReference>
<keyword evidence="1" id="KW-0863">Zinc-finger</keyword>
<organism evidence="4 5">
    <name type="scientific">Cuscuta campestris</name>
    <dbReference type="NCBI Taxonomy" id="132261"/>
    <lineage>
        <taxon>Eukaryota</taxon>
        <taxon>Viridiplantae</taxon>
        <taxon>Streptophyta</taxon>
        <taxon>Embryophyta</taxon>
        <taxon>Tracheophyta</taxon>
        <taxon>Spermatophyta</taxon>
        <taxon>Magnoliopsida</taxon>
        <taxon>eudicotyledons</taxon>
        <taxon>Gunneridae</taxon>
        <taxon>Pentapetalae</taxon>
        <taxon>asterids</taxon>
        <taxon>lamiids</taxon>
        <taxon>Solanales</taxon>
        <taxon>Convolvulaceae</taxon>
        <taxon>Cuscuteae</taxon>
        <taxon>Cuscuta</taxon>
        <taxon>Cuscuta subgen. Grammica</taxon>
        <taxon>Cuscuta sect. Cleistogrammica</taxon>
    </lineage>
</organism>